<feature type="compositionally biased region" description="Acidic residues" evidence="2">
    <location>
        <begin position="634"/>
        <end position="649"/>
    </location>
</feature>
<evidence type="ECO:0000259" key="4">
    <source>
        <dbReference type="Pfam" id="PF01757"/>
    </source>
</evidence>
<feature type="domain" description="Acyltransferase 3" evidence="4">
    <location>
        <begin position="21"/>
        <end position="353"/>
    </location>
</feature>
<evidence type="ECO:0000313" key="5">
    <source>
        <dbReference type="EMBL" id="HIZ22633.1"/>
    </source>
</evidence>
<evidence type="ECO:0000256" key="1">
    <source>
        <dbReference type="SAM" id="Coils"/>
    </source>
</evidence>
<feature type="region of interest" description="Disordered" evidence="2">
    <location>
        <begin position="594"/>
        <end position="649"/>
    </location>
</feature>
<feature type="transmembrane region" description="Helical" evidence="3">
    <location>
        <begin position="87"/>
        <end position="107"/>
    </location>
</feature>
<protein>
    <submittedName>
        <fullName evidence="5">Acetyltransferase</fullName>
    </submittedName>
</protein>
<accession>A0A9D2IT84</accession>
<comment type="caution">
    <text evidence="5">The sequence shown here is derived from an EMBL/GenBank/DDBJ whole genome shotgun (WGS) entry which is preliminary data.</text>
</comment>
<dbReference type="CDD" id="cd01840">
    <property type="entry name" value="SGNH_hydrolase_yrhL_like"/>
    <property type="match status" value="1"/>
</dbReference>
<feature type="coiled-coil region" evidence="1">
    <location>
        <begin position="398"/>
        <end position="439"/>
    </location>
</feature>
<feature type="transmembrane region" description="Helical" evidence="3">
    <location>
        <begin position="20"/>
        <end position="40"/>
    </location>
</feature>
<dbReference type="SUPFAM" id="SSF52266">
    <property type="entry name" value="SGNH hydrolase"/>
    <property type="match status" value="1"/>
</dbReference>
<dbReference type="GO" id="GO:0009103">
    <property type="term" value="P:lipopolysaccharide biosynthetic process"/>
    <property type="evidence" value="ECO:0007669"/>
    <property type="project" value="TreeGrafter"/>
</dbReference>
<feature type="transmembrane region" description="Helical" evidence="3">
    <location>
        <begin position="182"/>
        <end position="203"/>
    </location>
</feature>
<dbReference type="EMBL" id="DXBU01000103">
    <property type="protein sequence ID" value="HIZ22633.1"/>
    <property type="molecule type" value="Genomic_DNA"/>
</dbReference>
<name>A0A9D2IT84_9FIRM</name>
<keyword evidence="3" id="KW-1133">Transmembrane helix</keyword>
<dbReference type="GO" id="GO:0016020">
    <property type="term" value="C:membrane"/>
    <property type="evidence" value="ECO:0007669"/>
    <property type="project" value="TreeGrafter"/>
</dbReference>
<feature type="transmembrane region" description="Helical" evidence="3">
    <location>
        <begin position="246"/>
        <end position="264"/>
    </location>
</feature>
<keyword evidence="3" id="KW-0472">Membrane</keyword>
<proteinExistence type="predicted"/>
<reference evidence="5" key="1">
    <citation type="journal article" date="2021" name="PeerJ">
        <title>Extensive microbial diversity within the chicken gut microbiome revealed by metagenomics and culture.</title>
        <authorList>
            <person name="Gilroy R."/>
            <person name="Ravi A."/>
            <person name="Getino M."/>
            <person name="Pursley I."/>
            <person name="Horton D.L."/>
            <person name="Alikhan N.F."/>
            <person name="Baker D."/>
            <person name="Gharbi K."/>
            <person name="Hall N."/>
            <person name="Watson M."/>
            <person name="Adriaenssens E.M."/>
            <person name="Foster-Nyarko E."/>
            <person name="Jarju S."/>
            <person name="Secka A."/>
            <person name="Antonio M."/>
            <person name="Oren A."/>
            <person name="Chaudhuri R.R."/>
            <person name="La Ragione R."/>
            <person name="Hildebrand F."/>
            <person name="Pallen M.J."/>
        </authorList>
    </citation>
    <scope>NUCLEOTIDE SEQUENCE</scope>
    <source>
        <strain evidence="5">14324</strain>
    </source>
</reference>
<keyword evidence="3" id="KW-0812">Transmembrane</keyword>
<feature type="transmembrane region" description="Helical" evidence="3">
    <location>
        <begin position="270"/>
        <end position="291"/>
    </location>
</feature>
<organism evidence="5 6">
    <name type="scientific">Candidatus Blautia faecigallinarum</name>
    <dbReference type="NCBI Taxonomy" id="2838488"/>
    <lineage>
        <taxon>Bacteria</taxon>
        <taxon>Bacillati</taxon>
        <taxon>Bacillota</taxon>
        <taxon>Clostridia</taxon>
        <taxon>Lachnospirales</taxon>
        <taxon>Lachnospiraceae</taxon>
        <taxon>Blautia</taxon>
    </lineage>
</organism>
<evidence type="ECO:0000256" key="2">
    <source>
        <dbReference type="SAM" id="MobiDB-lite"/>
    </source>
</evidence>
<dbReference type="GO" id="GO:0016747">
    <property type="term" value="F:acyltransferase activity, transferring groups other than amino-acyl groups"/>
    <property type="evidence" value="ECO:0007669"/>
    <property type="project" value="InterPro"/>
</dbReference>
<dbReference type="Pfam" id="PF01757">
    <property type="entry name" value="Acyl_transf_3"/>
    <property type="match status" value="1"/>
</dbReference>
<dbReference type="AlphaFoldDB" id="A0A9D2IT84"/>
<dbReference type="Proteomes" id="UP000824041">
    <property type="component" value="Unassembled WGS sequence"/>
</dbReference>
<gene>
    <name evidence="5" type="ORF">IAA21_07555</name>
</gene>
<sequence>MNKTKNQIRSHAAGQGGFHLQGVDGLRGIAVLCVFFYHAFPNNFKGGYLGVILFFILSGYLTAIGSKRDWKNGRFSVLNYYKKRIKRIYPQLLIMVFSAAGVMAIAMPKLLDGIRGEIASILFGYNNYWQISQNASYFTRINNTSPFLHIWSLAIEMQFYLIWPLLFLLYHFIRKKWKDYSGLVILVPLLVSVLLLEILFNPAKDVTRVYYGTDTRFFSLMMGVMAGMRYRKARNRKLPVKKKRIFMTEFAVLALLSCLMLIFLDGQMAAVYRIGMIAFSFMACWLVSLLVNPWLPVGKWLDVAPLSWLGKRGYEIYLLHYPILFFIKNLGIDNVILSTILVIVLTLLVSVMVFELVHNGNTIWKSTASARRRVVYGVMMAVTVSFCAWGLYHVMTAMSAAEKRQQQLELQQELERNQRALEQAEKERLERQRQEEAIDFVTAIGDSVMLGAAPALEEAIPDCVIDAVESRQVLDGVEVVQELEQSENLGKTVVIALGTNGPFTVEQGQALLNALPSDRNVYWVTAYGMYLQWQDESNESIQELKQANPNMEIIDWAGYASSHPEWFYNDGIHLRPEAQAPYAEFIATSIGIEPYQQKEKTSEETTDETSSDGTVSDSTDGIVSDGTDGTGSESGEETAADGTEESSIE</sequence>
<reference evidence="5" key="2">
    <citation type="submission" date="2021-04" db="EMBL/GenBank/DDBJ databases">
        <authorList>
            <person name="Gilroy R."/>
        </authorList>
    </citation>
    <scope>NUCLEOTIDE SEQUENCE</scope>
    <source>
        <strain evidence="5">14324</strain>
    </source>
</reference>
<feature type="compositionally biased region" description="Low complexity" evidence="2">
    <location>
        <begin position="611"/>
        <end position="633"/>
    </location>
</feature>
<evidence type="ECO:0000313" key="6">
    <source>
        <dbReference type="Proteomes" id="UP000824041"/>
    </source>
</evidence>
<dbReference type="InterPro" id="IPR002656">
    <property type="entry name" value="Acyl_transf_3_dom"/>
</dbReference>
<dbReference type="PANTHER" id="PTHR23028">
    <property type="entry name" value="ACETYLTRANSFERASE"/>
    <property type="match status" value="1"/>
</dbReference>
<evidence type="ECO:0000256" key="3">
    <source>
        <dbReference type="SAM" id="Phobius"/>
    </source>
</evidence>
<feature type="transmembrane region" description="Helical" evidence="3">
    <location>
        <begin position="46"/>
        <end position="66"/>
    </location>
</feature>
<feature type="transmembrane region" description="Helical" evidence="3">
    <location>
        <begin position="335"/>
        <end position="354"/>
    </location>
</feature>
<feature type="transmembrane region" description="Helical" evidence="3">
    <location>
        <begin position="374"/>
        <end position="395"/>
    </location>
</feature>
<feature type="transmembrane region" description="Helical" evidence="3">
    <location>
        <begin position="148"/>
        <end position="170"/>
    </location>
</feature>
<dbReference type="PANTHER" id="PTHR23028:SF53">
    <property type="entry name" value="ACYL_TRANSF_3 DOMAIN-CONTAINING PROTEIN"/>
    <property type="match status" value="1"/>
</dbReference>
<dbReference type="InterPro" id="IPR050879">
    <property type="entry name" value="Acyltransferase_3"/>
</dbReference>
<keyword evidence="1" id="KW-0175">Coiled coil</keyword>